<gene>
    <name evidence="1" type="ORF">IXB28_10610</name>
</gene>
<keyword evidence="2" id="KW-1185">Reference proteome</keyword>
<evidence type="ECO:0000313" key="2">
    <source>
        <dbReference type="Proteomes" id="UP001196661"/>
    </source>
</evidence>
<dbReference type="RefSeq" id="WP_215618550.1">
    <property type="nucleotide sequence ID" value="NZ_JADOER010000009.1"/>
</dbReference>
<evidence type="ECO:0000313" key="1">
    <source>
        <dbReference type="EMBL" id="MBT9312658.1"/>
    </source>
</evidence>
<dbReference type="Proteomes" id="UP001196661">
    <property type="component" value="Unassembled WGS sequence"/>
</dbReference>
<accession>A0ABS5Y591</accession>
<protein>
    <submittedName>
        <fullName evidence="1">Uncharacterized protein</fullName>
    </submittedName>
</protein>
<comment type="caution">
    <text evidence="1">The sequence shown here is derived from an EMBL/GenBank/DDBJ whole genome shotgun (WGS) entry which is preliminary data.</text>
</comment>
<dbReference type="EMBL" id="JADOER010000009">
    <property type="protein sequence ID" value="MBT9312658.1"/>
    <property type="molecule type" value="Genomic_DNA"/>
</dbReference>
<proteinExistence type="predicted"/>
<reference evidence="1 2" key="1">
    <citation type="journal article" date="2021" name="Mar. Drugs">
        <title>Genome Reduction and Secondary Metabolism of the Marine Sponge-Associated Cyanobacterium Leptothoe.</title>
        <authorList>
            <person name="Konstantinou D."/>
            <person name="Popin R.V."/>
            <person name="Fewer D.P."/>
            <person name="Sivonen K."/>
            <person name="Gkelis S."/>
        </authorList>
    </citation>
    <scope>NUCLEOTIDE SEQUENCE [LARGE SCALE GENOMIC DNA]</scope>
    <source>
        <strain evidence="1 2">TAU-MAC 1615</strain>
    </source>
</reference>
<name>A0ABS5Y591_9CYAN</name>
<sequence>MADFLYLTPDCALPTAIRAVYISRRPAKQSLPRLCQRAARRHAQVKRIRGEGQLADGSTIVAT</sequence>
<organism evidence="1 2">
    <name type="scientific">Leptothoe kymatousa TAU-MAC 1615</name>
    <dbReference type="NCBI Taxonomy" id="2364775"/>
    <lineage>
        <taxon>Bacteria</taxon>
        <taxon>Bacillati</taxon>
        <taxon>Cyanobacteriota</taxon>
        <taxon>Cyanophyceae</taxon>
        <taxon>Nodosilineales</taxon>
        <taxon>Cymatolegaceae</taxon>
        <taxon>Leptothoe</taxon>
        <taxon>Leptothoe kymatousa</taxon>
    </lineage>
</organism>